<dbReference type="Gene3D" id="3.40.30.10">
    <property type="entry name" value="Glutaredoxin"/>
    <property type="match status" value="1"/>
</dbReference>
<keyword evidence="6" id="KW-0676">Redox-active center</keyword>
<dbReference type="GO" id="GO:0034599">
    <property type="term" value="P:cellular response to oxidative stress"/>
    <property type="evidence" value="ECO:0007669"/>
    <property type="project" value="TreeGrafter"/>
</dbReference>
<evidence type="ECO:0000256" key="5">
    <source>
        <dbReference type="ARBA" id="ARBA00023157"/>
    </source>
</evidence>
<dbReference type="PANTHER" id="PTHR42801">
    <property type="entry name" value="THIOREDOXIN-DEPENDENT PEROXIDE REDUCTASE"/>
    <property type="match status" value="1"/>
</dbReference>
<evidence type="ECO:0000256" key="8">
    <source>
        <dbReference type="ARBA" id="ARBA00038489"/>
    </source>
</evidence>
<keyword evidence="12" id="KW-1185">Reference proteome</keyword>
<evidence type="ECO:0000256" key="1">
    <source>
        <dbReference type="ARBA" id="ARBA00013017"/>
    </source>
</evidence>
<evidence type="ECO:0000256" key="2">
    <source>
        <dbReference type="ARBA" id="ARBA00022559"/>
    </source>
</evidence>
<dbReference type="GO" id="GO:0008379">
    <property type="term" value="F:thioredoxin peroxidase activity"/>
    <property type="evidence" value="ECO:0007669"/>
    <property type="project" value="TreeGrafter"/>
</dbReference>
<gene>
    <name evidence="11" type="ORF">P280DRAFT_481023</name>
</gene>
<dbReference type="Pfam" id="PF00578">
    <property type="entry name" value="AhpC-TSA"/>
    <property type="match status" value="1"/>
</dbReference>
<dbReference type="AlphaFoldDB" id="A0A6A6RZI3"/>
<protein>
    <recommendedName>
        <fullName evidence="1">thioredoxin-dependent peroxiredoxin</fullName>
        <ecNumber evidence="1">1.11.1.24</ecNumber>
    </recommendedName>
    <alternativeName>
        <fullName evidence="7">Thioredoxin peroxidase</fullName>
    </alternativeName>
</protein>
<dbReference type="CDD" id="cd02970">
    <property type="entry name" value="PRX_like2"/>
    <property type="match status" value="1"/>
</dbReference>
<comment type="catalytic activity">
    <reaction evidence="9">
        <text>a hydroperoxide + [thioredoxin]-dithiol = an alcohol + [thioredoxin]-disulfide + H2O</text>
        <dbReference type="Rhea" id="RHEA:62620"/>
        <dbReference type="Rhea" id="RHEA-COMP:10698"/>
        <dbReference type="Rhea" id="RHEA-COMP:10700"/>
        <dbReference type="ChEBI" id="CHEBI:15377"/>
        <dbReference type="ChEBI" id="CHEBI:29950"/>
        <dbReference type="ChEBI" id="CHEBI:30879"/>
        <dbReference type="ChEBI" id="CHEBI:35924"/>
        <dbReference type="ChEBI" id="CHEBI:50058"/>
        <dbReference type="EC" id="1.11.1.24"/>
    </reaction>
</comment>
<sequence length="216" mass="23773">MATLAPQLQEIYNNFAANVPAEVKNTVDTARLDASTKFANTDGVIKVGAAFPAFTLPSATGENVSSSELLNKGALLITFYRGNWCPFCNLALRAFQQKLEDIHAKGVEFVAISPELPDSSLSTKEKNELKFPVLSDAGNKLARELGIVWKQPAELKPLLKQFGNDLEKQNGDDSFEVPIPATFLVGKDGVVKNVYFEPDYRKRVEPATALEWIEKL</sequence>
<keyword evidence="2" id="KW-0575">Peroxidase</keyword>
<evidence type="ECO:0000256" key="6">
    <source>
        <dbReference type="ARBA" id="ARBA00023284"/>
    </source>
</evidence>
<evidence type="ECO:0000256" key="9">
    <source>
        <dbReference type="ARBA" id="ARBA00049091"/>
    </source>
</evidence>
<keyword evidence="5" id="KW-1015">Disulfide bond</keyword>
<comment type="similarity">
    <text evidence="8">Belongs to the peroxiredoxin family. BCP/PrxQ subfamily.</text>
</comment>
<dbReference type="InterPro" id="IPR013766">
    <property type="entry name" value="Thioredoxin_domain"/>
</dbReference>
<dbReference type="Proteomes" id="UP000799753">
    <property type="component" value="Unassembled WGS sequence"/>
</dbReference>
<name>A0A6A6RZI3_9PLEO</name>
<proteinExistence type="inferred from homology"/>
<keyword evidence="4" id="KW-0560">Oxidoreductase</keyword>
<evidence type="ECO:0000259" key="10">
    <source>
        <dbReference type="PROSITE" id="PS51352"/>
    </source>
</evidence>
<keyword evidence="3" id="KW-0049">Antioxidant</keyword>
<dbReference type="InterPro" id="IPR036249">
    <property type="entry name" value="Thioredoxin-like_sf"/>
</dbReference>
<dbReference type="OrthoDB" id="338622at2759"/>
<dbReference type="GO" id="GO:0005737">
    <property type="term" value="C:cytoplasm"/>
    <property type="evidence" value="ECO:0007669"/>
    <property type="project" value="TreeGrafter"/>
</dbReference>
<organism evidence="11 12">
    <name type="scientific">Massarina eburnea CBS 473.64</name>
    <dbReference type="NCBI Taxonomy" id="1395130"/>
    <lineage>
        <taxon>Eukaryota</taxon>
        <taxon>Fungi</taxon>
        <taxon>Dikarya</taxon>
        <taxon>Ascomycota</taxon>
        <taxon>Pezizomycotina</taxon>
        <taxon>Dothideomycetes</taxon>
        <taxon>Pleosporomycetidae</taxon>
        <taxon>Pleosporales</taxon>
        <taxon>Massarineae</taxon>
        <taxon>Massarinaceae</taxon>
        <taxon>Massarina</taxon>
    </lineage>
</organism>
<evidence type="ECO:0000256" key="7">
    <source>
        <dbReference type="ARBA" id="ARBA00032824"/>
    </source>
</evidence>
<dbReference type="SUPFAM" id="SSF52833">
    <property type="entry name" value="Thioredoxin-like"/>
    <property type="match status" value="1"/>
</dbReference>
<dbReference type="GO" id="GO:0045454">
    <property type="term" value="P:cell redox homeostasis"/>
    <property type="evidence" value="ECO:0007669"/>
    <property type="project" value="TreeGrafter"/>
</dbReference>
<dbReference type="PROSITE" id="PS51352">
    <property type="entry name" value="THIOREDOXIN_2"/>
    <property type="match status" value="1"/>
</dbReference>
<reference evidence="11" key="1">
    <citation type="journal article" date="2020" name="Stud. Mycol.">
        <title>101 Dothideomycetes genomes: a test case for predicting lifestyles and emergence of pathogens.</title>
        <authorList>
            <person name="Haridas S."/>
            <person name="Albert R."/>
            <person name="Binder M."/>
            <person name="Bloem J."/>
            <person name="Labutti K."/>
            <person name="Salamov A."/>
            <person name="Andreopoulos B."/>
            <person name="Baker S."/>
            <person name="Barry K."/>
            <person name="Bills G."/>
            <person name="Bluhm B."/>
            <person name="Cannon C."/>
            <person name="Castanera R."/>
            <person name="Culley D."/>
            <person name="Daum C."/>
            <person name="Ezra D."/>
            <person name="Gonzalez J."/>
            <person name="Henrissat B."/>
            <person name="Kuo A."/>
            <person name="Liang C."/>
            <person name="Lipzen A."/>
            <person name="Lutzoni F."/>
            <person name="Magnuson J."/>
            <person name="Mondo S."/>
            <person name="Nolan M."/>
            <person name="Ohm R."/>
            <person name="Pangilinan J."/>
            <person name="Park H.-J."/>
            <person name="Ramirez L."/>
            <person name="Alfaro M."/>
            <person name="Sun H."/>
            <person name="Tritt A."/>
            <person name="Yoshinaga Y."/>
            <person name="Zwiers L.-H."/>
            <person name="Turgeon B."/>
            <person name="Goodwin S."/>
            <person name="Spatafora J."/>
            <person name="Crous P."/>
            <person name="Grigoriev I."/>
        </authorList>
    </citation>
    <scope>NUCLEOTIDE SEQUENCE</scope>
    <source>
        <strain evidence="11">CBS 473.64</strain>
    </source>
</reference>
<dbReference type="EMBL" id="MU006786">
    <property type="protein sequence ID" value="KAF2639598.1"/>
    <property type="molecule type" value="Genomic_DNA"/>
</dbReference>
<accession>A0A6A6RZI3</accession>
<dbReference type="EC" id="1.11.1.24" evidence="1"/>
<evidence type="ECO:0000256" key="4">
    <source>
        <dbReference type="ARBA" id="ARBA00023002"/>
    </source>
</evidence>
<feature type="domain" description="Thioredoxin" evidence="10">
    <location>
        <begin position="45"/>
        <end position="216"/>
    </location>
</feature>
<evidence type="ECO:0000256" key="3">
    <source>
        <dbReference type="ARBA" id="ARBA00022862"/>
    </source>
</evidence>
<dbReference type="PANTHER" id="PTHR42801:SF7">
    <property type="entry name" value="SLL1159 PROTEIN"/>
    <property type="match status" value="1"/>
</dbReference>
<evidence type="ECO:0000313" key="11">
    <source>
        <dbReference type="EMBL" id="KAF2639598.1"/>
    </source>
</evidence>
<dbReference type="InterPro" id="IPR000866">
    <property type="entry name" value="AhpC/TSA"/>
</dbReference>
<dbReference type="InterPro" id="IPR050924">
    <property type="entry name" value="Peroxiredoxin_BCP/PrxQ"/>
</dbReference>
<evidence type="ECO:0000313" key="12">
    <source>
        <dbReference type="Proteomes" id="UP000799753"/>
    </source>
</evidence>